<sequence length="177" mass="19436">MTTQPSQPQEIEVGEVAGNGLRLFLAKEAQRLAEMRQAAQMDLWNKHITRAISAIGWGMTLTAAFVAASTQYQYRALVIPAALSALAAIMACIIVWPRKWGIPGEFAEQVMDMTTDGKTPCASELEAREALALRIDQDLTKNHKAMTMFGWVTTIAFVLLVISVIFAAIWAGLITLR</sequence>
<gene>
    <name evidence="2" type="ORF">NO263_13225</name>
</gene>
<evidence type="ECO:0000313" key="3">
    <source>
        <dbReference type="Proteomes" id="UP001526337"/>
    </source>
</evidence>
<comment type="caution">
    <text evidence="2">The sequence shown here is derived from an EMBL/GenBank/DDBJ whole genome shotgun (WGS) entry which is preliminary data.</text>
</comment>
<keyword evidence="1" id="KW-1133">Transmembrane helix</keyword>
<dbReference type="Proteomes" id="UP001526337">
    <property type="component" value="Unassembled WGS sequence"/>
</dbReference>
<reference evidence="2 3" key="1">
    <citation type="submission" date="2022-07" db="EMBL/GenBank/DDBJ databases">
        <title>Genome stability of Gluconacetobacter entanii AV429.</title>
        <authorList>
            <person name="Trcek J."/>
            <person name="Cepec E."/>
        </authorList>
    </citation>
    <scope>NUCLEOTIDE SEQUENCE [LARGE SCALE GENOMIC DNA]</scope>
    <source>
        <strain evidence="2 3">AV429_2022</strain>
    </source>
</reference>
<protein>
    <submittedName>
        <fullName evidence="2">Uncharacterized protein</fullName>
    </submittedName>
</protein>
<keyword evidence="1" id="KW-0812">Transmembrane</keyword>
<dbReference type="EMBL" id="JANGSQ010000108">
    <property type="protein sequence ID" value="MCW4591543.1"/>
    <property type="molecule type" value="Genomic_DNA"/>
</dbReference>
<evidence type="ECO:0000256" key="1">
    <source>
        <dbReference type="SAM" id="Phobius"/>
    </source>
</evidence>
<feature type="transmembrane region" description="Helical" evidence="1">
    <location>
        <begin position="148"/>
        <end position="176"/>
    </location>
</feature>
<keyword evidence="3" id="KW-1185">Reference proteome</keyword>
<feature type="transmembrane region" description="Helical" evidence="1">
    <location>
        <begin position="76"/>
        <end position="96"/>
    </location>
</feature>
<keyword evidence="1" id="KW-0472">Membrane</keyword>
<accession>A0ABT3K7Z1</accession>
<feature type="transmembrane region" description="Helical" evidence="1">
    <location>
        <begin position="51"/>
        <end position="69"/>
    </location>
</feature>
<organism evidence="2 3">
    <name type="scientific">Gluconacetobacter entanii</name>
    <dbReference type="NCBI Taxonomy" id="108528"/>
    <lineage>
        <taxon>Bacteria</taxon>
        <taxon>Pseudomonadati</taxon>
        <taxon>Pseudomonadota</taxon>
        <taxon>Alphaproteobacteria</taxon>
        <taxon>Acetobacterales</taxon>
        <taxon>Acetobacteraceae</taxon>
        <taxon>Gluconacetobacter</taxon>
    </lineage>
</organism>
<proteinExistence type="predicted"/>
<name>A0ABT3K7Z1_9PROT</name>
<evidence type="ECO:0000313" key="2">
    <source>
        <dbReference type="EMBL" id="MCW4591543.1"/>
    </source>
</evidence>
<dbReference type="RefSeq" id="WP_171791171.1">
    <property type="nucleotide sequence ID" value="NZ_JABJWD010000073.1"/>
</dbReference>